<dbReference type="PANTHER" id="PTHR10366">
    <property type="entry name" value="NAD DEPENDENT EPIMERASE/DEHYDRATASE"/>
    <property type="match status" value="1"/>
</dbReference>
<organism evidence="4 5">
    <name type="scientific">Podospora australis</name>
    <dbReference type="NCBI Taxonomy" id="1536484"/>
    <lineage>
        <taxon>Eukaryota</taxon>
        <taxon>Fungi</taxon>
        <taxon>Dikarya</taxon>
        <taxon>Ascomycota</taxon>
        <taxon>Pezizomycotina</taxon>
        <taxon>Sordariomycetes</taxon>
        <taxon>Sordariomycetidae</taxon>
        <taxon>Sordariales</taxon>
        <taxon>Podosporaceae</taxon>
        <taxon>Podospora</taxon>
    </lineage>
</organism>
<evidence type="ECO:0000259" key="3">
    <source>
        <dbReference type="Pfam" id="PF01370"/>
    </source>
</evidence>
<keyword evidence="1" id="KW-0560">Oxidoreductase</keyword>
<dbReference type="GO" id="GO:0016616">
    <property type="term" value="F:oxidoreductase activity, acting on the CH-OH group of donors, NAD or NADP as acceptor"/>
    <property type="evidence" value="ECO:0007669"/>
    <property type="project" value="TreeGrafter"/>
</dbReference>
<evidence type="ECO:0000256" key="2">
    <source>
        <dbReference type="ARBA" id="ARBA00023445"/>
    </source>
</evidence>
<reference evidence="4" key="1">
    <citation type="journal article" date="2023" name="Mol. Phylogenet. Evol.">
        <title>Genome-scale phylogeny and comparative genomics of the fungal order Sordariales.</title>
        <authorList>
            <person name="Hensen N."/>
            <person name="Bonometti L."/>
            <person name="Westerberg I."/>
            <person name="Brannstrom I.O."/>
            <person name="Guillou S."/>
            <person name="Cros-Aarteil S."/>
            <person name="Calhoun S."/>
            <person name="Haridas S."/>
            <person name="Kuo A."/>
            <person name="Mondo S."/>
            <person name="Pangilinan J."/>
            <person name="Riley R."/>
            <person name="LaButti K."/>
            <person name="Andreopoulos B."/>
            <person name="Lipzen A."/>
            <person name="Chen C."/>
            <person name="Yan M."/>
            <person name="Daum C."/>
            <person name="Ng V."/>
            <person name="Clum A."/>
            <person name="Steindorff A."/>
            <person name="Ohm R.A."/>
            <person name="Martin F."/>
            <person name="Silar P."/>
            <person name="Natvig D.O."/>
            <person name="Lalanne C."/>
            <person name="Gautier V."/>
            <person name="Ament-Velasquez S.L."/>
            <person name="Kruys A."/>
            <person name="Hutchinson M.I."/>
            <person name="Powell A.J."/>
            <person name="Barry K."/>
            <person name="Miller A.N."/>
            <person name="Grigoriev I.V."/>
            <person name="Debuchy R."/>
            <person name="Gladieux P."/>
            <person name="Hiltunen Thoren M."/>
            <person name="Johannesson H."/>
        </authorList>
    </citation>
    <scope>NUCLEOTIDE SEQUENCE</scope>
    <source>
        <strain evidence="4">PSN309</strain>
    </source>
</reference>
<dbReference type="SUPFAM" id="SSF51735">
    <property type="entry name" value="NAD(P)-binding Rossmann-fold domains"/>
    <property type="match status" value="1"/>
</dbReference>
<dbReference type="EMBL" id="MU864443">
    <property type="protein sequence ID" value="KAK4185668.1"/>
    <property type="molecule type" value="Genomic_DNA"/>
</dbReference>
<dbReference type="AlphaFoldDB" id="A0AAN6WQ44"/>
<comment type="similarity">
    <text evidence="2">Belongs to the NAD(P)-dependent epimerase/dehydratase family. Dihydroflavonol-4-reductase subfamily.</text>
</comment>
<dbReference type="InterPro" id="IPR036291">
    <property type="entry name" value="NAD(P)-bd_dom_sf"/>
</dbReference>
<accession>A0AAN6WQ44</accession>
<dbReference type="InterPro" id="IPR050425">
    <property type="entry name" value="NAD(P)_dehydrat-like"/>
</dbReference>
<evidence type="ECO:0000313" key="4">
    <source>
        <dbReference type="EMBL" id="KAK4185668.1"/>
    </source>
</evidence>
<dbReference type="InterPro" id="IPR001509">
    <property type="entry name" value="Epimerase_deHydtase"/>
</dbReference>
<protein>
    <recommendedName>
        <fullName evidence="3">NAD-dependent epimerase/dehydratase domain-containing protein</fullName>
    </recommendedName>
</protein>
<dbReference type="Proteomes" id="UP001302126">
    <property type="component" value="Unassembled WGS sequence"/>
</dbReference>
<gene>
    <name evidence="4" type="ORF">QBC35DRAFT_516758</name>
</gene>
<keyword evidence="5" id="KW-1185">Reference proteome</keyword>
<reference evidence="4" key="2">
    <citation type="submission" date="2023-05" db="EMBL/GenBank/DDBJ databases">
        <authorList>
            <consortium name="Lawrence Berkeley National Laboratory"/>
            <person name="Steindorff A."/>
            <person name="Hensen N."/>
            <person name="Bonometti L."/>
            <person name="Westerberg I."/>
            <person name="Brannstrom I.O."/>
            <person name="Guillou S."/>
            <person name="Cros-Aarteil S."/>
            <person name="Calhoun S."/>
            <person name="Haridas S."/>
            <person name="Kuo A."/>
            <person name="Mondo S."/>
            <person name="Pangilinan J."/>
            <person name="Riley R."/>
            <person name="Labutti K."/>
            <person name="Andreopoulos B."/>
            <person name="Lipzen A."/>
            <person name="Chen C."/>
            <person name="Yanf M."/>
            <person name="Daum C."/>
            <person name="Ng V."/>
            <person name="Clum A."/>
            <person name="Ohm R."/>
            <person name="Martin F."/>
            <person name="Silar P."/>
            <person name="Natvig D."/>
            <person name="Lalanne C."/>
            <person name="Gautier V."/>
            <person name="Ament-Velasquez S.L."/>
            <person name="Kruys A."/>
            <person name="Hutchinson M.I."/>
            <person name="Powell A.J."/>
            <person name="Barry K."/>
            <person name="Miller A.N."/>
            <person name="Grigoriev I.V."/>
            <person name="Debuchy R."/>
            <person name="Gladieux P."/>
            <person name="Thoren M.H."/>
            <person name="Johannesson H."/>
        </authorList>
    </citation>
    <scope>NUCLEOTIDE SEQUENCE</scope>
    <source>
        <strain evidence="4">PSN309</strain>
    </source>
</reference>
<dbReference type="Pfam" id="PF01370">
    <property type="entry name" value="Epimerase"/>
    <property type="match status" value="1"/>
</dbReference>
<comment type="caution">
    <text evidence="4">The sequence shown here is derived from an EMBL/GenBank/DDBJ whole genome shotgun (WGS) entry which is preliminary data.</text>
</comment>
<sequence>MATASKYSKKAVKPLAVVTGVTGYIGARTAEAQLEAGVFVRGTSRDISTSRVRALIEHFGKRFPGKFEVIQVPDITVPGAFDDVVKDATCIAHLAGPILSALSDGPEPTIHVAVNGTLQILESAHKEDSVENFVYMSSARAIRPHYADKGRTYTESDWNEEAEGYVEFWGAQARGTVVYAASKVAAERALWKFCDERDPRFSVTAINPGHDIFTCAGPDNVQKILVFLDFRDFVDVRDVACLVVFASKPYNRHEVDRKRFVAAPHHCPLRAIARILAYYYPSIMDFAKSPFAGSRREVDRTYTKRNAFKSNESVRLSEEGYIPWEKTLVDTVEAMRSFLQRNQHHV</sequence>
<evidence type="ECO:0000256" key="1">
    <source>
        <dbReference type="ARBA" id="ARBA00023002"/>
    </source>
</evidence>
<dbReference type="Gene3D" id="3.40.50.720">
    <property type="entry name" value="NAD(P)-binding Rossmann-like Domain"/>
    <property type="match status" value="1"/>
</dbReference>
<feature type="domain" description="NAD-dependent epimerase/dehydratase" evidence="3">
    <location>
        <begin position="17"/>
        <end position="198"/>
    </location>
</feature>
<name>A0AAN6WQ44_9PEZI</name>
<proteinExistence type="inferred from homology"/>
<evidence type="ECO:0000313" key="5">
    <source>
        <dbReference type="Proteomes" id="UP001302126"/>
    </source>
</evidence>
<dbReference type="PANTHER" id="PTHR10366:SF562">
    <property type="entry name" value="ALDEHYDE REDUCTASE II (AFU_ORTHOLOGUE AFUA_1G11360)"/>
    <property type="match status" value="1"/>
</dbReference>